<name>A0A6J1PDI7_9HYME</name>
<keyword evidence="1" id="KW-0175">Coiled coil</keyword>
<feature type="coiled-coil region" evidence="1">
    <location>
        <begin position="13"/>
        <end position="71"/>
    </location>
</feature>
<feature type="compositionally biased region" description="Basic and acidic residues" evidence="2">
    <location>
        <begin position="196"/>
        <end position="205"/>
    </location>
</feature>
<evidence type="ECO:0000313" key="4">
    <source>
        <dbReference type="RefSeq" id="XP_024867589.1"/>
    </source>
</evidence>
<feature type="compositionally biased region" description="Basic and acidic residues" evidence="2">
    <location>
        <begin position="127"/>
        <end position="186"/>
    </location>
</feature>
<organism evidence="3 4">
    <name type="scientific">Temnothorax curvispinosus</name>
    <dbReference type="NCBI Taxonomy" id="300111"/>
    <lineage>
        <taxon>Eukaryota</taxon>
        <taxon>Metazoa</taxon>
        <taxon>Ecdysozoa</taxon>
        <taxon>Arthropoda</taxon>
        <taxon>Hexapoda</taxon>
        <taxon>Insecta</taxon>
        <taxon>Pterygota</taxon>
        <taxon>Neoptera</taxon>
        <taxon>Endopterygota</taxon>
        <taxon>Hymenoptera</taxon>
        <taxon>Apocrita</taxon>
        <taxon>Aculeata</taxon>
        <taxon>Formicoidea</taxon>
        <taxon>Formicidae</taxon>
        <taxon>Myrmicinae</taxon>
        <taxon>Temnothorax</taxon>
    </lineage>
</organism>
<protein>
    <submittedName>
        <fullName evidence="4">RNA-binding protein 25-like</fullName>
    </submittedName>
</protein>
<dbReference type="RefSeq" id="XP_024867589.1">
    <property type="nucleotide sequence ID" value="XM_025011821.1"/>
</dbReference>
<sequence>MAIDKEAIEMVTEERMVKVMKEYKEEIREMKEEIEKLKRKVYRLEQCSGKRKRNEKERERVRRKIVRVEKKRWGGGSSNLNKVKQLFTDGLKVKAEVKEVNQIGHRGDWITILVKMGSEKDSRKVLEARRKEGSRMKVKIDADKSVEDRIKEGKEREKRKERKEEESGGTRKSAEDEIVEKMEDHLLMSTDEDEAEQKKKREGRS</sequence>
<proteinExistence type="predicted"/>
<dbReference type="GeneID" id="112451914"/>
<keyword evidence="3" id="KW-1185">Reference proteome</keyword>
<evidence type="ECO:0000256" key="2">
    <source>
        <dbReference type="SAM" id="MobiDB-lite"/>
    </source>
</evidence>
<dbReference type="AlphaFoldDB" id="A0A6J1PDI7"/>
<dbReference type="Proteomes" id="UP000504618">
    <property type="component" value="Unplaced"/>
</dbReference>
<evidence type="ECO:0000313" key="3">
    <source>
        <dbReference type="Proteomes" id="UP000504618"/>
    </source>
</evidence>
<gene>
    <name evidence="4" type="primary">LOC112451914</name>
</gene>
<feature type="region of interest" description="Disordered" evidence="2">
    <location>
        <begin position="127"/>
        <end position="205"/>
    </location>
</feature>
<accession>A0A6J1PDI7</accession>
<evidence type="ECO:0000256" key="1">
    <source>
        <dbReference type="SAM" id="Coils"/>
    </source>
</evidence>
<reference evidence="4" key="1">
    <citation type="submission" date="2025-08" db="UniProtKB">
        <authorList>
            <consortium name="RefSeq"/>
        </authorList>
    </citation>
    <scope>IDENTIFICATION</scope>
    <source>
        <tissue evidence="4">Whole body</tissue>
    </source>
</reference>